<evidence type="ECO:0000256" key="12">
    <source>
        <dbReference type="SAM" id="MobiDB-lite"/>
    </source>
</evidence>
<dbReference type="InterPro" id="IPR008979">
    <property type="entry name" value="Galactose-bd-like_sf"/>
</dbReference>
<evidence type="ECO:0000256" key="6">
    <source>
        <dbReference type="ARBA" id="ARBA00023054"/>
    </source>
</evidence>
<evidence type="ECO:0000313" key="14">
    <source>
        <dbReference type="EMBL" id="EAY00118.1"/>
    </source>
</evidence>
<evidence type="ECO:0000256" key="2">
    <source>
        <dbReference type="ARBA" id="ARBA00004138"/>
    </source>
</evidence>
<dbReference type="InterPro" id="IPR011989">
    <property type="entry name" value="ARM-like"/>
</dbReference>
<dbReference type="AlphaFoldDB" id="A2F4Q7"/>
<feature type="compositionally biased region" description="Basic and acidic residues" evidence="12">
    <location>
        <begin position="342"/>
        <end position="361"/>
    </location>
</feature>
<comment type="subcellular location">
    <subcellularLocation>
        <location evidence="2">Cell projection</location>
        <location evidence="2">Cilium</location>
    </subcellularLocation>
    <subcellularLocation>
        <location evidence="1">Cytoplasm</location>
        <location evidence="1">Cytoskeleton</location>
        <location evidence="1">Microtubule organizing center</location>
        <location evidence="1">Centrosome</location>
        <location evidence="1">Centriole</location>
    </subcellularLocation>
    <subcellularLocation>
        <location evidence="3">Cytoplasm</location>
        <location evidence="3">Cytoskeleton</location>
        <location evidence="3">Spindle pole</location>
    </subcellularLocation>
</comment>
<dbReference type="GO" id="GO:0005929">
    <property type="term" value="C:cilium"/>
    <property type="evidence" value="ECO:0000318"/>
    <property type="project" value="GO_Central"/>
</dbReference>
<dbReference type="GO" id="GO:0000922">
    <property type="term" value="C:spindle pole"/>
    <property type="evidence" value="ECO:0007669"/>
    <property type="project" value="UniProtKB-SubCell"/>
</dbReference>
<dbReference type="OrthoDB" id="66599at2759"/>
<evidence type="ECO:0000313" key="15">
    <source>
        <dbReference type="Proteomes" id="UP000001542"/>
    </source>
</evidence>
<dbReference type="PANTHER" id="PTHR13371:SF0">
    <property type="entry name" value="CENTROSOMAL PROTEIN OF 104 KDA"/>
    <property type="match status" value="1"/>
</dbReference>
<dbReference type="EMBL" id="DS113613">
    <property type="protein sequence ID" value="EAY00118.1"/>
    <property type="molecule type" value="Genomic_DNA"/>
</dbReference>
<organism evidence="14 15">
    <name type="scientific">Trichomonas vaginalis (strain ATCC PRA-98 / G3)</name>
    <dbReference type="NCBI Taxonomy" id="412133"/>
    <lineage>
        <taxon>Eukaryota</taxon>
        <taxon>Metamonada</taxon>
        <taxon>Parabasalia</taxon>
        <taxon>Trichomonadida</taxon>
        <taxon>Trichomonadidae</taxon>
        <taxon>Trichomonas</taxon>
    </lineage>
</organism>
<dbReference type="Gene3D" id="1.25.10.10">
    <property type="entry name" value="Leucine-rich Repeat Variant"/>
    <property type="match status" value="1"/>
</dbReference>
<gene>
    <name evidence="14" type="ORF">TVAG_471010</name>
</gene>
<evidence type="ECO:0000256" key="11">
    <source>
        <dbReference type="ARBA" id="ARBA00068547"/>
    </source>
</evidence>
<dbReference type="Pfam" id="PF21038">
    <property type="entry name" value="CEP104_N"/>
    <property type="match status" value="1"/>
</dbReference>
<sequence length="621" mass="70056">MSLASGFTSVFCSSEDPSYPFENLFKDDIPAGWISMPNPSFPIESIVDMKAPFVMNGLDIVSHEFMIANRIDLFGTLDEKLDKKTQWFSIGFFTFNTNQRSQWVARELKHVTIENVTVRYLRILIEGVHDVPPNRDNRCALISLTFNGHKEIKPRMTGLSELVEDLTNAKIAAVEEENYSTAAQYKDQLLNIEENKDELTTLFNQKVEFLKQEEYLEVENVMQRINSIIKRPRDEIEEPIEEIPQHPITITEPIPEPIPEPTPPAVSVEEQPLQEMPQTDTLIQVNEDAGFFLTGFDKNTTIAIAPEEPVEQPPPEEIPEEPPQPSPVEEEPEPLPPPKKQRSIDVQDSPRRIAPPKERVPRFSKPPPDSPPKNDTPDELSDEHKSEAATLISLFGEKVVAIAYSQNWSLRVQGLEKLCELIKGLKTKPEQTRALSGILPLMRRRFGDGLKATYCAAVEQMINILEALKVEGAELGSAVHVLFPIALSKVGDTNVRIDEVSNTFVLWCADKDKWAREELQQYAIKSPPSNQYHLQKAKLILIEKIIEKYGIGDKGKVKLGEVMGLVAPCLDSRKEEVRKMAIKLTISLQQKYGTAIEKYMKNVPRLVKDQLAAATANTDAH</sequence>
<feature type="domain" description="TOG" evidence="13">
    <location>
        <begin position="379"/>
        <end position="620"/>
    </location>
</feature>
<dbReference type="FunFam" id="1.25.10.10:FF:000200">
    <property type="entry name" value="Centrosomal protein of 104 kDa"/>
    <property type="match status" value="1"/>
</dbReference>
<evidence type="ECO:0000256" key="9">
    <source>
        <dbReference type="ARBA" id="ARBA00059645"/>
    </source>
</evidence>
<keyword evidence="7" id="KW-0206">Cytoskeleton</keyword>
<accession>A2F4Q7</accession>
<dbReference type="SUPFAM" id="SSF48371">
    <property type="entry name" value="ARM repeat"/>
    <property type="match status" value="1"/>
</dbReference>
<evidence type="ECO:0000256" key="10">
    <source>
        <dbReference type="ARBA" id="ARBA00065345"/>
    </source>
</evidence>
<dbReference type="InterPro" id="IPR016024">
    <property type="entry name" value="ARM-type_fold"/>
</dbReference>
<dbReference type="InterPro" id="IPR052607">
    <property type="entry name" value="CEP104-like"/>
</dbReference>
<dbReference type="Gene3D" id="2.60.120.260">
    <property type="entry name" value="Galactose-binding domain-like"/>
    <property type="match status" value="1"/>
</dbReference>
<dbReference type="Pfam" id="PF02151">
    <property type="entry name" value="UVR"/>
    <property type="match status" value="1"/>
</dbReference>
<evidence type="ECO:0000256" key="8">
    <source>
        <dbReference type="ARBA" id="ARBA00023273"/>
    </source>
</evidence>
<comment type="subunit">
    <text evidence="10">Interacts with CCP110 and CEP97. Interacts with ARMC9, TOGARAM1, CCDC66 and CSPP1.</text>
</comment>
<evidence type="ECO:0000259" key="13">
    <source>
        <dbReference type="SMART" id="SM01349"/>
    </source>
</evidence>
<dbReference type="eggNOG" id="KOG4825">
    <property type="taxonomic scope" value="Eukaryota"/>
</dbReference>
<dbReference type="SMR" id="A2F4Q7"/>
<dbReference type="SMART" id="SM01349">
    <property type="entry name" value="TOG"/>
    <property type="match status" value="1"/>
</dbReference>
<dbReference type="GO" id="GO:0005814">
    <property type="term" value="C:centriole"/>
    <property type="evidence" value="ECO:0007669"/>
    <property type="project" value="UniProtKB-SubCell"/>
</dbReference>
<dbReference type="PANTHER" id="PTHR13371">
    <property type="entry name" value="GLYCINE-, GLUTAMATE-, THIENYLCYCLOHEXYLPIPERIDINE-BINDING PROTEIN"/>
    <property type="match status" value="1"/>
</dbReference>
<dbReference type="InterPro" id="IPR048739">
    <property type="entry name" value="CEP104_N"/>
</dbReference>
<dbReference type="InterPro" id="IPR001943">
    <property type="entry name" value="UVR_dom"/>
</dbReference>
<feature type="compositionally biased region" description="Pro residues" evidence="12">
    <location>
        <begin position="311"/>
        <end position="326"/>
    </location>
</feature>
<evidence type="ECO:0000256" key="4">
    <source>
        <dbReference type="ARBA" id="ARBA00022490"/>
    </source>
</evidence>
<dbReference type="KEGG" id="tva:4757937"/>
<proteinExistence type="predicted"/>
<dbReference type="InParanoid" id="A2F4Q7"/>
<evidence type="ECO:0000256" key="3">
    <source>
        <dbReference type="ARBA" id="ARBA00004647"/>
    </source>
</evidence>
<keyword evidence="8" id="KW-0966">Cell projection</keyword>
<reference evidence="14" key="2">
    <citation type="journal article" date="2007" name="Science">
        <title>Draft genome sequence of the sexually transmitted pathogen Trichomonas vaginalis.</title>
        <authorList>
            <person name="Carlton J.M."/>
            <person name="Hirt R.P."/>
            <person name="Silva J.C."/>
            <person name="Delcher A.L."/>
            <person name="Schatz M."/>
            <person name="Zhao Q."/>
            <person name="Wortman J.R."/>
            <person name="Bidwell S.L."/>
            <person name="Alsmark U.C.M."/>
            <person name="Besteiro S."/>
            <person name="Sicheritz-Ponten T."/>
            <person name="Noel C.J."/>
            <person name="Dacks J.B."/>
            <person name="Foster P.G."/>
            <person name="Simillion C."/>
            <person name="Van de Peer Y."/>
            <person name="Miranda-Saavedra D."/>
            <person name="Barton G.J."/>
            <person name="Westrop G.D."/>
            <person name="Mueller S."/>
            <person name="Dessi D."/>
            <person name="Fiori P.L."/>
            <person name="Ren Q."/>
            <person name="Paulsen I."/>
            <person name="Zhang H."/>
            <person name="Bastida-Corcuera F.D."/>
            <person name="Simoes-Barbosa A."/>
            <person name="Brown M.T."/>
            <person name="Hayes R.D."/>
            <person name="Mukherjee M."/>
            <person name="Okumura C.Y."/>
            <person name="Schneider R."/>
            <person name="Smith A.J."/>
            <person name="Vanacova S."/>
            <person name="Villalvazo M."/>
            <person name="Haas B.J."/>
            <person name="Pertea M."/>
            <person name="Feldblyum T.V."/>
            <person name="Utterback T.R."/>
            <person name="Shu C.L."/>
            <person name="Osoegawa K."/>
            <person name="de Jong P.J."/>
            <person name="Hrdy I."/>
            <person name="Horvathova L."/>
            <person name="Zubacova Z."/>
            <person name="Dolezal P."/>
            <person name="Malik S.B."/>
            <person name="Logsdon J.M. Jr."/>
            <person name="Henze K."/>
            <person name="Gupta A."/>
            <person name="Wang C.C."/>
            <person name="Dunne R.L."/>
            <person name="Upcroft J.A."/>
            <person name="Upcroft P."/>
            <person name="White O."/>
            <person name="Salzberg S.L."/>
            <person name="Tang P."/>
            <person name="Chiu C.-H."/>
            <person name="Lee Y.-S."/>
            <person name="Embley T.M."/>
            <person name="Coombs G.H."/>
            <person name="Mottram J.C."/>
            <person name="Tachezy J."/>
            <person name="Fraser-Liggett C.M."/>
            <person name="Johnson P.J."/>
        </authorList>
    </citation>
    <scope>NUCLEOTIDE SEQUENCE [LARGE SCALE GENOMIC DNA]</scope>
    <source>
        <strain evidence="14">G3</strain>
    </source>
</reference>
<reference evidence="14" key="1">
    <citation type="submission" date="2006-10" db="EMBL/GenBank/DDBJ databases">
        <authorList>
            <person name="Amadeo P."/>
            <person name="Zhao Q."/>
            <person name="Wortman J."/>
            <person name="Fraser-Liggett C."/>
            <person name="Carlton J."/>
        </authorList>
    </citation>
    <scope>NUCLEOTIDE SEQUENCE</scope>
    <source>
        <strain evidence="14">G3</strain>
    </source>
</reference>
<keyword evidence="5" id="KW-0677">Repeat</keyword>
<name>A2F4Q7_TRIV3</name>
<dbReference type="Proteomes" id="UP000001542">
    <property type="component" value="Unassembled WGS sequence"/>
</dbReference>
<evidence type="ECO:0000256" key="5">
    <source>
        <dbReference type="ARBA" id="ARBA00022737"/>
    </source>
</evidence>
<keyword evidence="4" id="KW-0963">Cytoplasm</keyword>
<dbReference type="VEuPathDB" id="TrichDB:TVAGG3_0226080"/>
<feature type="region of interest" description="Disordered" evidence="12">
    <location>
        <begin position="307"/>
        <end position="385"/>
    </location>
</feature>
<dbReference type="RefSeq" id="XP_001313047.1">
    <property type="nucleotide sequence ID" value="XM_001313046.1"/>
</dbReference>
<dbReference type="FunFam" id="2.60.120.260:FF:000204">
    <property type="entry name" value="UvrB/uvrC motif family protein"/>
    <property type="match status" value="1"/>
</dbReference>
<evidence type="ECO:0000256" key="7">
    <source>
        <dbReference type="ARBA" id="ARBA00023212"/>
    </source>
</evidence>
<comment type="function">
    <text evidence="9">Required for ciliogenesis and for structural integrity at the ciliary tip.</text>
</comment>
<dbReference type="InterPro" id="IPR034085">
    <property type="entry name" value="TOG"/>
</dbReference>
<dbReference type="Pfam" id="PF21040">
    <property type="entry name" value="CEP104-like_TOG"/>
    <property type="match status" value="1"/>
</dbReference>
<protein>
    <recommendedName>
        <fullName evidence="11">Centrosomal protein of 104 kDa</fullName>
    </recommendedName>
</protein>
<evidence type="ECO:0000256" key="1">
    <source>
        <dbReference type="ARBA" id="ARBA00004114"/>
    </source>
</evidence>
<dbReference type="VEuPathDB" id="TrichDB:TVAG_471010"/>
<dbReference type="SUPFAM" id="SSF49785">
    <property type="entry name" value="Galactose-binding domain-like"/>
    <property type="match status" value="1"/>
</dbReference>
<keyword evidence="6" id="KW-0175">Coiled coil</keyword>
<keyword evidence="15" id="KW-1185">Reference proteome</keyword>